<dbReference type="InterPro" id="IPR000668">
    <property type="entry name" value="Peptidase_C1A_C"/>
</dbReference>
<dbReference type="PROSITE" id="PS00639">
    <property type="entry name" value="THIOL_PROTEASE_HIS"/>
    <property type="match status" value="1"/>
</dbReference>
<dbReference type="InterPro" id="IPR038765">
    <property type="entry name" value="Papain-like_cys_pep_sf"/>
</dbReference>
<evidence type="ECO:0000259" key="4">
    <source>
        <dbReference type="PROSITE" id="PS50958"/>
    </source>
</evidence>
<dbReference type="GO" id="GO:0008234">
    <property type="term" value="F:cysteine-type peptidase activity"/>
    <property type="evidence" value="ECO:0007669"/>
    <property type="project" value="InterPro"/>
</dbReference>
<dbReference type="SUPFAM" id="SSF54001">
    <property type="entry name" value="Cysteine proteinases"/>
    <property type="match status" value="1"/>
</dbReference>
<evidence type="ECO:0000313" key="6">
    <source>
        <dbReference type="Proteomes" id="UP001107558"/>
    </source>
</evidence>
<evidence type="ECO:0000256" key="3">
    <source>
        <dbReference type="SAM" id="SignalP"/>
    </source>
</evidence>
<keyword evidence="3" id="KW-0732">Signal</keyword>
<reference evidence="5" key="1">
    <citation type="submission" date="2021-03" db="EMBL/GenBank/DDBJ databases">
        <title>Chromosome level genome of the anhydrobiotic midge Polypedilum vanderplanki.</title>
        <authorList>
            <person name="Yoshida Y."/>
            <person name="Kikawada T."/>
            <person name="Gusev O."/>
        </authorList>
    </citation>
    <scope>NUCLEOTIDE SEQUENCE</scope>
    <source>
        <strain evidence="5">NIAS01</strain>
        <tissue evidence="5">Whole body or cell culture</tissue>
    </source>
</reference>
<dbReference type="AlphaFoldDB" id="A0A9J6C8L3"/>
<dbReference type="Gene3D" id="3.90.70.10">
    <property type="entry name" value="Cysteine proteinases"/>
    <property type="match status" value="1"/>
</dbReference>
<sequence>MARSLLILPVFLVALYSCNVNGQYAYFDDFAGQKFCATRERTPEGTCCSNRVDECSVPIAGTLCYCDEFCDKHINPDCCPDYESFCKGAPPPITKVCSIGDIHIRPFEEIKVNCNLCKCSGNSTVTCEEDVCLSDVNVINDINRNAASLGWKAYNYTEFYGKKLKEGLTYRLGTFEPRVKVKSMSRLGHSTEQLPQNFNSLTKWTGFISEIHDQGWCGSSWAVSTASVGSDRISINTKEVVDLASQHLLSCVRHQQGCTGGHLDNAWRYLNRLGVADEDCYPYEATVGRCRAKKNDNLRTMQCNLPSTQRESLYKMGPAYSLNNETDIMWEIFHYGPVQATMWVYPDLFTYRSGIYRKSSFGDQHAKGFHSVRLVGWGEESNGFQRAKYWIAAQSWGKWWGENGFFRIARGNNECGIEEYVLSAMADQHDRKNARRARSHQKTMSRNRA</sequence>
<accession>A0A9J6C8L3</accession>
<dbReference type="GO" id="GO:0006508">
    <property type="term" value="P:proteolysis"/>
    <property type="evidence" value="ECO:0007669"/>
    <property type="project" value="InterPro"/>
</dbReference>
<feature type="chain" id="PRO_5039944057" description="SMB domain-containing protein" evidence="3">
    <location>
        <begin position="23"/>
        <end position="449"/>
    </location>
</feature>
<protein>
    <recommendedName>
        <fullName evidence="4">SMB domain-containing protein</fullName>
    </recommendedName>
</protein>
<comment type="similarity">
    <text evidence="1">Belongs to the peptidase C1 family.</text>
</comment>
<comment type="caution">
    <text evidence="5">The sequence shown here is derived from an EMBL/GenBank/DDBJ whole genome shotgun (WGS) entry which is preliminary data.</text>
</comment>
<dbReference type="Pfam" id="PF00112">
    <property type="entry name" value="Peptidase_C1"/>
    <property type="match status" value="1"/>
</dbReference>
<evidence type="ECO:0000256" key="2">
    <source>
        <dbReference type="ARBA" id="ARBA00023157"/>
    </source>
</evidence>
<dbReference type="EMBL" id="JADBJN010000002">
    <property type="protein sequence ID" value="KAG5678378.1"/>
    <property type="molecule type" value="Genomic_DNA"/>
</dbReference>
<evidence type="ECO:0000313" key="5">
    <source>
        <dbReference type="EMBL" id="KAG5678378.1"/>
    </source>
</evidence>
<feature type="signal peptide" evidence="3">
    <location>
        <begin position="1"/>
        <end position="22"/>
    </location>
</feature>
<dbReference type="InterPro" id="IPR025660">
    <property type="entry name" value="Pept_his_AS"/>
</dbReference>
<dbReference type="OrthoDB" id="3789175at2759"/>
<dbReference type="Proteomes" id="UP001107558">
    <property type="component" value="Chromosome 2"/>
</dbReference>
<keyword evidence="6" id="KW-1185">Reference proteome</keyword>
<gene>
    <name evidence="5" type="ORF">PVAND_008058</name>
</gene>
<dbReference type="PROSITE" id="PS50958">
    <property type="entry name" value="SMB_2"/>
    <property type="match status" value="1"/>
</dbReference>
<proteinExistence type="inferred from homology"/>
<dbReference type="PROSITE" id="PS51257">
    <property type="entry name" value="PROKAR_LIPOPROTEIN"/>
    <property type="match status" value="1"/>
</dbReference>
<dbReference type="CDD" id="cd02620">
    <property type="entry name" value="Peptidase_C1A_CathepsinB"/>
    <property type="match status" value="1"/>
</dbReference>
<organism evidence="5 6">
    <name type="scientific">Polypedilum vanderplanki</name>
    <name type="common">Sleeping chironomid midge</name>
    <dbReference type="NCBI Taxonomy" id="319348"/>
    <lineage>
        <taxon>Eukaryota</taxon>
        <taxon>Metazoa</taxon>
        <taxon>Ecdysozoa</taxon>
        <taxon>Arthropoda</taxon>
        <taxon>Hexapoda</taxon>
        <taxon>Insecta</taxon>
        <taxon>Pterygota</taxon>
        <taxon>Neoptera</taxon>
        <taxon>Endopterygota</taxon>
        <taxon>Diptera</taxon>
        <taxon>Nematocera</taxon>
        <taxon>Chironomoidea</taxon>
        <taxon>Chironomidae</taxon>
        <taxon>Chironominae</taxon>
        <taxon>Polypedilum</taxon>
        <taxon>Polypedilum</taxon>
    </lineage>
</organism>
<keyword evidence="2" id="KW-1015">Disulfide bond</keyword>
<name>A0A9J6C8L3_POLVA</name>
<dbReference type="InterPro" id="IPR001212">
    <property type="entry name" value="Somatomedin_B_dom"/>
</dbReference>
<evidence type="ECO:0000256" key="1">
    <source>
        <dbReference type="ARBA" id="ARBA00008455"/>
    </source>
</evidence>
<feature type="domain" description="SMB" evidence="4">
    <location>
        <begin position="43"/>
        <end position="91"/>
    </location>
</feature>
<dbReference type="SMART" id="SM00645">
    <property type="entry name" value="Pept_C1"/>
    <property type="match status" value="1"/>
</dbReference>
<dbReference type="PANTHER" id="PTHR12411">
    <property type="entry name" value="CYSTEINE PROTEASE FAMILY C1-RELATED"/>
    <property type="match status" value="1"/>
</dbReference>
<dbReference type="InterPro" id="IPR013128">
    <property type="entry name" value="Peptidase_C1A"/>
</dbReference>